<comment type="caution">
    <text evidence="1">The sequence shown here is derived from an EMBL/GenBank/DDBJ whole genome shotgun (WGS) entry which is preliminary data.</text>
</comment>
<dbReference type="AlphaFoldDB" id="A0A0J8DB08"/>
<dbReference type="PATRIC" id="fig|1121307.3.peg.2336"/>
<dbReference type="OrthoDB" id="9767864at2"/>
<keyword evidence="2" id="KW-1185">Reference proteome</keyword>
<organism evidence="1 2">
    <name type="scientific">Clostridium cylindrosporum DSM 605</name>
    <dbReference type="NCBI Taxonomy" id="1121307"/>
    <lineage>
        <taxon>Bacteria</taxon>
        <taxon>Bacillati</taxon>
        <taxon>Bacillota</taxon>
        <taxon>Clostridia</taxon>
        <taxon>Eubacteriales</taxon>
        <taxon>Clostridiaceae</taxon>
        <taxon>Clostridium</taxon>
    </lineage>
</organism>
<reference evidence="1 2" key="1">
    <citation type="submission" date="2015-06" db="EMBL/GenBank/DDBJ databases">
        <title>Draft genome sequence of the purine-degrading Clostridium cylindrosporum HC-1 (DSM 605).</title>
        <authorList>
            <person name="Poehlein A."/>
            <person name="Schiel-Bengelsdorf B."/>
            <person name="Bengelsdorf F."/>
            <person name="Daniel R."/>
            <person name="Duerre P."/>
        </authorList>
    </citation>
    <scope>NUCLEOTIDE SEQUENCE [LARGE SCALE GENOMIC DNA]</scope>
    <source>
        <strain evidence="1 2">DSM 605</strain>
    </source>
</reference>
<protein>
    <submittedName>
        <fullName evidence="1">Phage tail sheath protein FI</fullName>
    </submittedName>
</protein>
<proteinExistence type="predicted"/>
<dbReference type="STRING" id="1121307.CLCY_7c00540"/>
<dbReference type="RefSeq" id="WP_048569393.1">
    <property type="nucleotide sequence ID" value="NZ_LFVU01000003.1"/>
</dbReference>
<evidence type="ECO:0000313" key="1">
    <source>
        <dbReference type="EMBL" id="KMT23007.1"/>
    </source>
</evidence>
<accession>A0A0J8DB08</accession>
<sequence length="480" mass="52141">MTYKHGLYGEVVPSKEVITTTKGTIPFYVGTAPVHRLANSKDAINRPILIKNLDEAATKLGYQSTDDFDTYTLSSVVYAHFQNSIKPIGPIIAVNVLDAEIHKSTTATETITLVEGKGYIEKDVILSTVKIATKVLGTDYTAEYTKDGKVLITSLNGSLGTSASASYNSPDISKVTTADVIGSYSATTEERTGIKLLDVVYEELNLVPNIISAPGFNHKPEVEKALVNACQNYGGRWNAIPVVDIDSDVAKNIVDAKKWATANGYNSRLEKLCWPKGKVDGRSIWMSIIAIVDMQQTDNRNNGIPYESPSNKQIGISGLSVNGKDIRFNIVQANELNEVGITTAIYNGGKWVLWGPHMANFKYGEDIKIEDVFDVNARMNIYLLNDFKTRNVDLIDSPIARNDIDGILNTEQLKLNSLISDGKLLYGSIEFMPASNPVGDVIQGEFVFDSAVTTTPPGKAITNRVQYTSAGIGALVGGGE</sequence>
<evidence type="ECO:0000313" key="2">
    <source>
        <dbReference type="Proteomes" id="UP000036756"/>
    </source>
</evidence>
<gene>
    <name evidence="1" type="ORF">CLCY_7c00540</name>
</gene>
<dbReference type="EMBL" id="LFVU01000003">
    <property type="protein sequence ID" value="KMT23007.1"/>
    <property type="molecule type" value="Genomic_DNA"/>
</dbReference>
<name>A0A0J8DB08_CLOCY</name>
<dbReference type="Proteomes" id="UP000036756">
    <property type="component" value="Unassembled WGS sequence"/>
</dbReference>